<evidence type="ECO:0000313" key="5">
    <source>
        <dbReference type="EMBL" id="PZW47043.1"/>
    </source>
</evidence>
<evidence type="ECO:0000313" key="6">
    <source>
        <dbReference type="Proteomes" id="UP000249688"/>
    </source>
</evidence>
<accession>A0A2W7KGU8</accession>
<dbReference type="Gene3D" id="1.10.10.10">
    <property type="entry name" value="Winged helix-like DNA-binding domain superfamily/Winged helix DNA-binding domain"/>
    <property type="match status" value="1"/>
</dbReference>
<dbReference type="GO" id="GO:0003700">
    <property type="term" value="F:DNA-binding transcription factor activity"/>
    <property type="evidence" value="ECO:0007669"/>
    <property type="project" value="InterPro"/>
</dbReference>
<feature type="domain" description="HTH gntR-type" evidence="4">
    <location>
        <begin position="19"/>
        <end position="86"/>
    </location>
</feature>
<dbReference type="InterPro" id="IPR000524">
    <property type="entry name" value="Tscrpt_reg_HTH_GntR"/>
</dbReference>
<dbReference type="SMART" id="SM00895">
    <property type="entry name" value="FCD"/>
    <property type="match status" value="1"/>
</dbReference>
<dbReference type="InterPro" id="IPR036390">
    <property type="entry name" value="WH_DNA-bd_sf"/>
</dbReference>
<gene>
    <name evidence="5" type="ORF">C8P66_10781</name>
</gene>
<dbReference type="Gene3D" id="1.20.120.530">
    <property type="entry name" value="GntR ligand-binding domain-like"/>
    <property type="match status" value="1"/>
</dbReference>
<dbReference type="InterPro" id="IPR011711">
    <property type="entry name" value="GntR_C"/>
</dbReference>
<evidence type="ECO:0000256" key="1">
    <source>
        <dbReference type="ARBA" id="ARBA00023015"/>
    </source>
</evidence>
<dbReference type="GO" id="GO:0003677">
    <property type="term" value="F:DNA binding"/>
    <property type="evidence" value="ECO:0007669"/>
    <property type="project" value="UniProtKB-KW"/>
</dbReference>
<evidence type="ECO:0000256" key="3">
    <source>
        <dbReference type="ARBA" id="ARBA00023163"/>
    </source>
</evidence>
<comment type="caution">
    <text evidence="5">The sequence shown here is derived from an EMBL/GenBank/DDBJ whole genome shotgun (WGS) entry which is preliminary data.</text>
</comment>
<keyword evidence="1" id="KW-0805">Transcription regulation</keyword>
<dbReference type="Proteomes" id="UP000249688">
    <property type="component" value="Unassembled WGS sequence"/>
</dbReference>
<sequence length="230" mass="24856">MSFPERFGTKEAMAEPSVDTLATQIHRLLRQDLLDGVLAPGIKLKVHDLAARYGAGPSPVREALASLSSEGLVERLDQRGFRAAPASVAEFDELVRARAWVEEVALRESITAGDAAWEEAVVLARFRLERMPREEAGWEAAHIAFHAALLAACPSPTLLGFCGTLRDRAARYRALARAVAYPSRDIAAEHAAIAEAALGRDAAQAVTLLAAHYRATAGWLRQALARRDAA</sequence>
<protein>
    <submittedName>
        <fullName evidence="5">GntR family transcriptional regulator</fullName>
    </submittedName>
</protein>
<evidence type="ECO:0000256" key="2">
    <source>
        <dbReference type="ARBA" id="ARBA00023125"/>
    </source>
</evidence>
<dbReference type="Pfam" id="PF00392">
    <property type="entry name" value="GntR"/>
    <property type="match status" value="1"/>
</dbReference>
<keyword evidence="2" id="KW-0238">DNA-binding</keyword>
<dbReference type="InterPro" id="IPR008920">
    <property type="entry name" value="TF_FadR/GntR_C"/>
</dbReference>
<dbReference type="SMART" id="SM00345">
    <property type="entry name" value="HTH_GNTR"/>
    <property type="match status" value="1"/>
</dbReference>
<organism evidence="5 6">
    <name type="scientific">Humitalea rosea</name>
    <dbReference type="NCBI Taxonomy" id="990373"/>
    <lineage>
        <taxon>Bacteria</taxon>
        <taxon>Pseudomonadati</taxon>
        <taxon>Pseudomonadota</taxon>
        <taxon>Alphaproteobacteria</taxon>
        <taxon>Acetobacterales</taxon>
        <taxon>Roseomonadaceae</taxon>
        <taxon>Humitalea</taxon>
    </lineage>
</organism>
<dbReference type="SUPFAM" id="SSF48008">
    <property type="entry name" value="GntR ligand-binding domain-like"/>
    <property type="match status" value="1"/>
</dbReference>
<dbReference type="EMBL" id="QKYU01000007">
    <property type="protein sequence ID" value="PZW47043.1"/>
    <property type="molecule type" value="Genomic_DNA"/>
</dbReference>
<dbReference type="SUPFAM" id="SSF46785">
    <property type="entry name" value="Winged helix' DNA-binding domain"/>
    <property type="match status" value="1"/>
</dbReference>
<dbReference type="Pfam" id="PF07729">
    <property type="entry name" value="FCD"/>
    <property type="match status" value="1"/>
</dbReference>
<dbReference type="CDD" id="cd07377">
    <property type="entry name" value="WHTH_GntR"/>
    <property type="match status" value="1"/>
</dbReference>
<dbReference type="PANTHER" id="PTHR43537:SF20">
    <property type="entry name" value="HTH-TYPE TRANSCRIPTIONAL REPRESSOR GLAR"/>
    <property type="match status" value="1"/>
</dbReference>
<dbReference type="AlphaFoldDB" id="A0A2W7KGU8"/>
<dbReference type="PROSITE" id="PS50949">
    <property type="entry name" value="HTH_GNTR"/>
    <property type="match status" value="1"/>
</dbReference>
<dbReference type="InterPro" id="IPR036388">
    <property type="entry name" value="WH-like_DNA-bd_sf"/>
</dbReference>
<keyword evidence="3" id="KW-0804">Transcription</keyword>
<evidence type="ECO:0000259" key="4">
    <source>
        <dbReference type="PROSITE" id="PS50949"/>
    </source>
</evidence>
<reference evidence="5 6" key="1">
    <citation type="submission" date="2018-06" db="EMBL/GenBank/DDBJ databases">
        <title>Genomic Encyclopedia of Archaeal and Bacterial Type Strains, Phase II (KMG-II): from individual species to whole genera.</title>
        <authorList>
            <person name="Goeker M."/>
        </authorList>
    </citation>
    <scope>NUCLEOTIDE SEQUENCE [LARGE SCALE GENOMIC DNA]</scope>
    <source>
        <strain evidence="5 6">DSM 24525</strain>
    </source>
</reference>
<name>A0A2W7KGU8_9PROT</name>
<keyword evidence="6" id="KW-1185">Reference proteome</keyword>
<dbReference type="PANTHER" id="PTHR43537">
    <property type="entry name" value="TRANSCRIPTIONAL REGULATOR, GNTR FAMILY"/>
    <property type="match status" value="1"/>
</dbReference>
<proteinExistence type="predicted"/>